<evidence type="ECO:0000256" key="5">
    <source>
        <dbReference type="ARBA" id="ARBA00022989"/>
    </source>
</evidence>
<dbReference type="RefSeq" id="XP_009010712.1">
    <property type="nucleotide sequence ID" value="XM_009012464.1"/>
</dbReference>
<keyword evidence="8" id="KW-0141">cGMP biosynthesis</keyword>
<dbReference type="Proteomes" id="UP000015101">
    <property type="component" value="Unassembled WGS sequence"/>
</dbReference>
<evidence type="ECO:0000259" key="10">
    <source>
        <dbReference type="PROSITE" id="PS50011"/>
    </source>
</evidence>
<evidence type="ECO:0000256" key="6">
    <source>
        <dbReference type="ARBA" id="ARBA00023136"/>
    </source>
</evidence>
<dbReference type="PANTHER" id="PTHR11920:SF494">
    <property type="entry name" value="ATRIAL NATRIURETIC PEPTIDE RECEPTOR 2"/>
    <property type="match status" value="1"/>
</dbReference>
<dbReference type="OMA" id="LENYARN"/>
<protein>
    <recommendedName>
        <fullName evidence="2">guanylate cyclase</fullName>
        <ecNumber evidence="2">4.6.1.2</ecNumber>
    </recommendedName>
</protein>
<evidence type="ECO:0000256" key="8">
    <source>
        <dbReference type="ARBA" id="ARBA00023293"/>
    </source>
</evidence>
<dbReference type="SUPFAM" id="SSF55073">
    <property type="entry name" value="Nucleotide cyclase"/>
    <property type="match status" value="1"/>
</dbReference>
<dbReference type="CTD" id="20217265"/>
<keyword evidence="5" id="KW-1133">Transmembrane helix</keyword>
<dbReference type="eggNOG" id="KOG1023">
    <property type="taxonomic scope" value="Eukaryota"/>
</dbReference>
<evidence type="ECO:0000256" key="4">
    <source>
        <dbReference type="ARBA" id="ARBA00022741"/>
    </source>
</evidence>
<evidence type="ECO:0000313" key="13">
    <source>
        <dbReference type="EnsemblMetazoa" id="HelroP91636"/>
    </source>
</evidence>
<dbReference type="Gene3D" id="3.30.70.1230">
    <property type="entry name" value="Nucleotide cyclase"/>
    <property type="match status" value="1"/>
</dbReference>
<dbReference type="GO" id="GO:0006182">
    <property type="term" value="P:cGMP biosynthetic process"/>
    <property type="evidence" value="ECO:0000318"/>
    <property type="project" value="GO_Central"/>
</dbReference>
<name>T1G868_HELRO</name>
<reference evidence="14" key="1">
    <citation type="submission" date="2012-12" db="EMBL/GenBank/DDBJ databases">
        <authorList>
            <person name="Hellsten U."/>
            <person name="Grimwood J."/>
            <person name="Chapman J.A."/>
            <person name="Shapiro H."/>
            <person name="Aerts A."/>
            <person name="Otillar R.P."/>
            <person name="Terry A.Y."/>
            <person name="Boore J.L."/>
            <person name="Simakov O."/>
            <person name="Marletaz F."/>
            <person name="Cho S.-J."/>
            <person name="Edsinger-Gonzales E."/>
            <person name="Havlak P."/>
            <person name="Kuo D.-H."/>
            <person name="Larsson T."/>
            <person name="Lv J."/>
            <person name="Arendt D."/>
            <person name="Savage R."/>
            <person name="Osoegawa K."/>
            <person name="de Jong P."/>
            <person name="Lindberg D.R."/>
            <person name="Seaver E.C."/>
            <person name="Weisblat D.A."/>
            <person name="Putnam N.H."/>
            <person name="Grigoriev I.V."/>
            <person name="Rokhsar D.S."/>
        </authorList>
    </citation>
    <scope>NUCLEOTIDE SEQUENCE</scope>
</reference>
<dbReference type="KEGG" id="hro:HELRODRAFT_91636"/>
<reference evidence="13" key="3">
    <citation type="submission" date="2015-06" db="UniProtKB">
        <authorList>
            <consortium name="EnsemblMetazoa"/>
        </authorList>
    </citation>
    <scope>IDENTIFICATION</scope>
</reference>
<evidence type="ECO:0000259" key="11">
    <source>
        <dbReference type="PROSITE" id="PS50125"/>
    </source>
</evidence>
<comment type="subcellular location">
    <subcellularLocation>
        <location evidence="1">Membrane</location>
        <topology evidence="1">Single-pass membrane protein</topology>
    </subcellularLocation>
</comment>
<dbReference type="HOGENOM" id="CLU_001072_11_0_1"/>
<dbReference type="GO" id="GO:0004383">
    <property type="term" value="F:guanylate cyclase activity"/>
    <property type="evidence" value="ECO:0000318"/>
    <property type="project" value="GO_Central"/>
</dbReference>
<dbReference type="GO" id="GO:0007168">
    <property type="term" value="P:receptor guanylyl cyclase signaling pathway"/>
    <property type="evidence" value="ECO:0000318"/>
    <property type="project" value="GO_Central"/>
</dbReference>
<dbReference type="PROSITE" id="PS50125">
    <property type="entry name" value="GUANYLATE_CYCLASE_2"/>
    <property type="match status" value="1"/>
</dbReference>
<dbReference type="InterPro" id="IPR050401">
    <property type="entry name" value="Cyclic_nucleotide_synthase"/>
</dbReference>
<reference evidence="12 14" key="2">
    <citation type="journal article" date="2013" name="Nature">
        <title>Insights into bilaterian evolution from three spiralian genomes.</title>
        <authorList>
            <person name="Simakov O."/>
            <person name="Marletaz F."/>
            <person name="Cho S.J."/>
            <person name="Edsinger-Gonzales E."/>
            <person name="Havlak P."/>
            <person name="Hellsten U."/>
            <person name="Kuo D.H."/>
            <person name="Larsson T."/>
            <person name="Lv J."/>
            <person name="Arendt D."/>
            <person name="Savage R."/>
            <person name="Osoegawa K."/>
            <person name="de Jong P."/>
            <person name="Grimwood J."/>
            <person name="Chapman J.A."/>
            <person name="Shapiro H."/>
            <person name="Aerts A."/>
            <person name="Otillar R.P."/>
            <person name="Terry A.Y."/>
            <person name="Boore J.L."/>
            <person name="Grigoriev I.V."/>
            <person name="Lindberg D.R."/>
            <person name="Seaver E.C."/>
            <person name="Weisblat D.A."/>
            <person name="Putnam N.H."/>
            <person name="Rokhsar D.S."/>
        </authorList>
    </citation>
    <scope>NUCLEOTIDE SEQUENCE</scope>
</reference>
<evidence type="ECO:0000313" key="12">
    <source>
        <dbReference type="EMBL" id="ESO11189.1"/>
    </source>
</evidence>
<keyword evidence="6" id="KW-0472">Membrane</keyword>
<dbReference type="EC" id="4.6.1.2" evidence="2"/>
<dbReference type="EnsemblMetazoa" id="HelroT91636">
    <property type="protein sequence ID" value="HelroP91636"/>
    <property type="gene ID" value="HelroG91636"/>
</dbReference>
<dbReference type="Pfam" id="PF00211">
    <property type="entry name" value="Guanylate_cyc"/>
    <property type="match status" value="1"/>
</dbReference>
<dbReference type="GO" id="GO:0005886">
    <property type="term" value="C:plasma membrane"/>
    <property type="evidence" value="ECO:0000318"/>
    <property type="project" value="GO_Central"/>
</dbReference>
<feature type="domain" description="Protein kinase" evidence="10">
    <location>
        <begin position="1"/>
        <end position="200"/>
    </location>
</feature>
<keyword evidence="9" id="KW-0175">Coiled coil</keyword>
<dbReference type="InParanoid" id="T1G868"/>
<dbReference type="OrthoDB" id="1890790at2759"/>
<evidence type="ECO:0000256" key="2">
    <source>
        <dbReference type="ARBA" id="ARBA00012202"/>
    </source>
</evidence>
<dbReference type="PROSITE" id="PS50011">
    <property type="entry name" value="PROTEIN_KINASE_DOM"/>
    <property type="match status" value="1"/>
</dbReference>
<evidence type="ECO:0000256" key="3">
    <source>
        <dbReference type="ARBA" id="ARBA00022692"/>
    </source>
</evidence>
<organism evidence="13 14">
    <name type="scientific">Helobdella robusta</name>
    <name type="common">Californian leech</name>
    <dbReference type="NCBI Taxonomy" id="6412"/>
    <lineage>
        <taxon>Eukaryota</taxon>
        <taxon>Metazoa</taxon>
        <taxon>Spiralia</taxon>
        <taxon>Lophotrochozoa</taxon>
        <taxon>Annelida</taxon>
        <taxon>Clitellata</taxon>
        <taxon>Hirudinea</taxon>
        <taxon>Rhynchobdellida</taxon>
        <taxon>Glossiphoniidae</taxon>
        <taxon>Helobdella</taxon>
    </lineage>
</organism>
<keyword evidence="14" id="KW-1185">Reference proteome</keyword>
<evidence type="ECO:0000313" key="14">
    <source>
        <dbReference type="Proteomes" id="UP000015101"/>
    </source>
</evidence>
<dbReference type="GO" id="GO:0001653">
    <property type="term" value="F:peptide receptor activity"/>
    <property type="evidence" value="ECO:0000318"/>
    <property type="project" value="GO_Central"/>
</dbReference>
<sequence length="328" mass="37778">QDVLEDEELHMDRMFKLSLVQDLVQGIHYIHNSNVHYHGNLKTSNCVVDSRFVLKLTDFGIESLKRCDDADADDPNIAYKKLLWTAPELLRASECADLQTYYVQQKGDVYSFAIICQEIILRNGSFYVENEAFEMVPMTPKEKVLKVKSHPSPPNPPFRPTLPETHDCPTALTNLIKQGWAEDPKQRPDIRAIKNSIRSINREAGCSGNLVDNLLVRLENYARNLEEQVKDRTADYLEEKKRAEDLLYRMLPQSVAQILMRGEKVEAEKFESVTIYFSDICGFTKLSSDSTPIQVVVHLLNDLYTTFDAIIEKWDVYKVFNVFLSFFV</sequence>
<gene>
    <name evidence="13" type="primary">20217265</name>
    <name evidence="12" type="ORF">HELRODRAFT_91636</name>
</gene>
<evidence type="ECO:0000256" key="9">
    <source>
        <dbReference type="SAM" id="Coils"/>
    </source>
</evidence>
<dbReference type="Gene3D" id="1.10.510.10">
    <property type="entry name" value="Transferase(Phosphotransferase) domain 1"/>
    <property type="match status" value="1"/>
</dbReference>
<dbReference type="InterPro" id="IPR000719">
    <property type="entry name" value="Prot_kinase_dom"/>
</dbReference>
<dbReference type="GO" id="GO:0004672">
    <property type="term" value="F:protein kinase activity"/>
    <property type="evidence" value="ECO:0007669"/>
    <property type="project" value="InterPro"/>
</dbReference>
<dbReference type="GO" id="GO:0005524">
    <property type="term" value="F:ATP binding"/>
    <property type="evidence" value="ECO:0007669"/>
    <property type="project" value="InterPro"/>
</dbReference>
<dbReference type="InterPro" id="IPR001054">
    <property type="entry name" value="A/G_cyclase"/>
</dbReference>
<dbReference type="PANTHER" id="PTHR11920">
    <property type="entry name" value="GUANYLYL CYCLASE"/>
    <property type="match status" value="1"/>
</dbReference>
<dbReference type="AlphaFoldDB" id="T1G868"/>
<keyword evidence="4" id="KW-0547">Nucleotide-binding</keyword>
<keyword evidence="3" id="KW-0812">Transmembrane</keyword>
<dbReference type="InterPro" id="IPR001245">
    <property type="entry name" value="Ser-Thr/Tyr_kinase_cat_dom"/>
</dbReference>
<evidence type="ECO:0000256" key="7">
    <source>
        <dbReference type="ARBA" id="ARBA00023239"/>
    </source>
</evidence>
<feature type="coiled-coil region" evidence="9">
    <location>
        <begin position="211"/>
        <end position="242"/>
    </location>
</feature>
<dbReference type="SUPFAM" id="SSF56112">
    <property type="entry name" value="Protein kinase-like (PK-like)"/>
    <property type="match status" value="1"/>
</dbReference>
<dbReference type="Gene3D" id="6.10.250.780">
    <property type="match status" value="1"/>
</dbReference>
<dbReference type="GeneID" id="20217265"/>
<dbReference type="GO" id="GO:0035556">
    <property type="term" value="P:intracellular signal transduction"/>
    <property type="evidence" value="ECO:0007669"/>
    <property type="project" value="InterPro"/>
</dbReference>
<accession>T1G868</accession>
<feature type="domain" description="Guanylate cyclase" evidence="11">
    <location>
        <begin position="274"/>
        <end position="328"/>
    </location>
</feature>
<dbReference type="EMBL" id="KB095847">
    <property type="protein sequence ID" value="ESO11189.1"/>
    <property type="molecule type" value="Genomic_DNA"/>
</dbReference>
<dbReference type="InterPro" id="IPR029787">
    <property type="entry name" value="Nucleotide_cyclase"/>
</dbReference>
<evidence type="ECO:0000256" key="1">
    <source>
        <dbReference type="ARBA" id="ARBA00004167"/>
    </source>
</evidence>
<dbReference type="Pfam" id="PF07714">
    <property type="entry name" value="PK_Tyr_Ser-Thr"/>
    <property type="match status" value="1"/>
</dbReference>
<dbReference type="InterPro" id="IPR011009">
    <property type="entry name" value="Kinase-like_dom_sf"/>
</dbReference>
<dbReference type="EMBL" id="AMQM01008759">
    <property type="status" value="NOT_ANNOTATED_CDS"/>
    <property type="molecule type" value="Genomic_DNA"/>
</dbReference>
<proteinExistence type="predicted"/>
<keyword evidence="7" id="KW-0456">Lyase</keyword>